<name>A0A2T7C3X9_9POAL</name>
<organism evidence="1 2">
    <name type="scientific">Panicum hallii var. hallii</name>
    <dbReference type="NCBI Taxonomy" id="1504633"/>
    <lineage>
        <taxon>Eukaryota</taxon>
        <taxon>Viridiplantae</taxon>
        <taxon>Streptophyta</taxon>
        <taxon>Embryophyta</taxon>
        <taxon>Tracheophyta</taxon>
        <taxon>Spermatophyta</taxon>
        <taxon>Magnoliopsida</taxon>
        <taxon>Liliopsida</taxon>
        <taxon>Poales</taxon>
        <taxon>Poaceae</taxon>
        <taxon>PACMAD clade</taxon>
        <taxon>Panicoideae</taxon>
        <taxon>Panicodae</taxon>
        <taxon>Paniceae</taxon>
        <taxon>Panicinae</taxon>
        <taxon>Panicum</taxon>
        <taxon>Panicum sect. Panicum</taxon>
    </lineage>
</organism>
<evidence type="ECO:0000313" key="1">
    <source>
        <dbReference type="EMBL" id="PUZ38044.1"/>
    </source>
</evidence>
<protein>
    <submittedName>
        <fullName evidence="1">Uncharacterized protein</fullName>
    </submittedName>
</protein>
<dbReference type="EMBL" id="CM009757">
    <property type="protein sequence ID" value="PUZ38044.1"/>
    <property type="molecule type" value="Genomic_DNA"/>
</dbReference>
<proteinExistence type="predicted"/>
<dbReference type="AlphaFoldDB" id="A0A2T7C3X9"/>
<sequence>MGIREEAPCRPSPGEPAALGQIGVGLRSGESRGGLSLLPSVLHLILANLITCGGVHTGKVAVAAAAVRGAAGRRSLGLWQRGARTLWEQAVAGGAARSWRASCSGTRWGCCRCLPTKASWCDG</sequence>
<evidence type="ECO:0000313" key="2">
    <source>
        <dbReference type="Proteomes" id="UP000244336"/>
    </source>
</evidence>
<dbReference type="Proteomes" id="UP000244336">
    <property type="component" value="Chromosome 9"/>
</dbReference>
<dbReference type="Gramene" id="PUZ38044">
    <property type="protein sequence ID" value="PUZ38044"/>
    <property type="gene ID" value="GQ55_9G166100"/>
</dbReference>
<gene>
    <name evidence="1" type="ORF">GQ55_9G166100</name>
</gene>
<keyword evidence="2" id="KW-1185">Reference proteome</keyword>
<accession>A0A2T7C3X9</accession>
<reference evidence="1 2" key="1">
    <citation type="submission" date="2018-04" db="EMBL/GenBank/DDBJ databases">
        <title>WGS assembly of Panicum hallii var. hallii HAL2.</title>
        <authorList>
            <person name="Lovell J."/>
            <person name="Jenkins J."/>
            <person name="Lowry D."/>
            <person name="Mamidi S."/>
            <person name="Sreedasyam A."/>
            <person name="Weng X."/>
            <person name="Barry K."/>
            <person name="Bonette J."/>
            <person name="Campitelli B."/>
            <person name="Daum C."/>
            <person name="Gordon S."/>
            <person name="Gould B."/>
            <person name="Lipzen A."/>
            <person name="MacQueen A."/>
            <person name="Palacio-Mejia J."/>
            <person name="Plott C."/>
            <person name="Shakirov E."/>
            <person name="Shu S."/>
            <person name="Yoshinaga Y."/>
            <person name="Zane M."/>
            <person name="Rokhsar D."/>
            <person name="Grimwood J."/>
            <person name="Schmutz J."/>
            <person name="Juenger T."/>
        </authorList>
    </citation>
    <scope>NUCLEOTIDE SEQUENCE [LARGE SCALE GENOMIC DNA]</scope>
    <source>
        <strain evidence="2">cv. HAL2</strain>
    </source>
</reference>